<feature type="domain" description="AAA-ATPase-like" evidence="1">
    <location>
        <begin position="366"/>
        <end position="436"/>
    </location>
</feature>
<evidence type="ECO:0000313" key="2">
    <source>
        <dbReference type="EMBL" id="CAG9326469.1"/>
    </source>
</evidence>
<dbReference type="Proteomes" id="UP001162131">
    <property type="component" value="Unassembled WGS sequence"/>
</dbReference>
<gene>
    <name evidence="2" type="ORF">BSTOLATCC_MIC40895</name>
</gene>
<reference evidence="2" key="1">
    <citation type="submission" date="2021-09" db="EMBL/GenBank/DDBJ databases">
        <authorList>
            <consortium name="AG Swart"/>
            <person name="Singh M."/>
            <person name="Singh A."/>
            <person name="Seah K."/>
            <person name="Emmerich C."/>
        </authorList>
    </citation>
    <scope>NUCLEOTIDE SEQUENCE</scope>
    <source>
        <strain evidence="2">ATCC30299</strain>
    </source>
</reference>
<evidence type="ECO:0000313" key="3">
    <source>
        <dbReference type="Proteomes" id="UP001162131"/>
    </source>
</evidence>
<protein>
    <recommendedName>
        <fullName evidence="1">AAA-ATPase-like domain-containing protein</fullName>
    </recommendedName>
</protein>
<dbReference type="Pfam" id="PF09820">
    <property type="entry name" value="AAA-ATPase_like"/>
    <property type="match status" value="2"/>
</dbReference>
<dbReference type="PANTHER" id="PTHR34825:SF1">
    <property type="entry name" value="AAA-ATPASE-LIKE DOMAIN-CONTAINING PROTEIN"/>
    <property type="match status" value="1"/>
</dbReference>
<name>A0AAU9JHX2_9CILI</name>
<dbReference type="AlphaFoldDB" id="A0AAU9JHX2"/>
<comment type="caution">
    <text evidence="2">The sequence shown here is derived from an EMBL/GenBank/DDBJ whole genome shotgun (WGS) entry which is preliminary data.</text>
</comment>
<dbReference type="EMBL" id="CAJZBQ010000040">
    <property type="protein sequence ID" value="CAG9326469.1"/>
    <property type="molecule type" value="Genomic_DNA"/>
</dbReference>
<organism evidence="2 3">
    <name type="scientific">Blepharisma stoltei</name>
    <dbReference type="NCBI Taxonomy" id="1481888"/>
    <lineage>
        <taxon>Eukaryota</taxon>
        <taxon>Sar</taxon>
        <taxon>Alveolata</taxon>
        <taxon>Ciliophora</taxon>
        <taxon>Postciliodesmatophora</taxon>
        <taxon>Heterotrichea</taxon>
        <taxon>Heterotrichida</taxon>
        <taxon>Blepharismidae</taxon>
        <taxon>Blepharisma</taxon>
    </lineage>
</organism>
<evidence type="ECO:0000259" key="1">
    <source>
        <dbReference type="Pfam" id="PF09820"/>
    </source>
</evidence>
<feature type="domain" description="AAA-ATPase-like" evidence="1">
    <location>
        <begin position="500"/>
        <end position="625"/>
    </location>
</feature>
<dbReference type="PANTHER" id="PTHR34825">
    <property type="entry name" value="CONSERVED PROTEIN, WITH A WEAK D-GALACTARATE DEHYDRATASE/ALTRONATE HYDROLASE DOMAIN"/>
    <property type="match status" value="1"/>
</dbReference>
<proteinExistence type="predicted"/>
<sequence>METLEKRLYDAFKYFQGYDRSSSAEYCLSAYGIEEVLKSIYHDRIYIAGVDAPLNHSPASSNEINGVLVCMAKIEDIVRVNRQELEKPIVSFWQINISDENASQRGHQAQENYIWQLMVIIPKNYTNFDGESFSNASELVYMVDSSGNNYKMPALLKFLLKTKISYTESNGRSNTFGGFFPSAIIFDTLNIKQHKNPSQSWLWLIFNTVMLISSGNCSYLNEFSNLDVHWTNKILAILEDLSIDFAKWVENSKFIISSERINMIQNAIFTEIHSKVSSWIILEDQASFLANNLSISQLCILLELQNNSKEDDAIQFIDSLRKSQELDSDLLKTPIPTSINEVESPPTPHWIIKVKPNCSFNPSSANFKHIVDNGNIYVDKTIFIKTILEDSSSVTAIIRPRCWGKSLNMSMLQAFLNPQRGKSEEFSNLYLFTGERNNTNLGNLDNEKCKKIMKIDDGKYRNFAGTIPTILFPFPEINPSNTEMHEEIKTAIGKTLQQHVSSYRQYLEGKIIHSSISNLTLQDLEKIIDQAKLDLPMEMKLFRLYLSDRSEINIYTALNDLATMLYMIHEKQVIVIIDDYDSNYKRAEVNTEQRQEATLILRYMLNPLVCTINAYIRKIIVAGVYYDPLLDIFSDQCFTPFTVLDDFYSEFFGFTESEVDELLEHYLAQDSHTNIVEQKKLIKQWYDGYRVGRQKIYNPFSIISCLSSASKHNATPLKTYWHNKKDQKLFTSVFNTIDSHNKIFEIMKSGYLVLDKPLSQDTTIEDNVCVLLLHAGYLTPYENKPKNSIYVVPNKEIRRYFYEKLFVSWINKEGNNYNTNPFMWMNNYIGCLEDKEQLQNLIQTDLLDKIKDRSSKNEAFFQTYTGGIALIALEQAPKPKYKLYIEATNKFNKKTDGIFIPNQGESSTIIIHELKKLESAYDDKVQERADDALWQIYSKKYMDIALREKYSHFRRVIIRGIVFYRNPPEGNWKVFIKENKFNFHDAKEIDKHFSTTNGKILVLSSVLCRDKGSAESTEKARDILGGRNISELIEKIIRKDSSLADMDRTYQADTLKRKYDSGDEGTKREKK</sequence>
<keyword evidence="3" id="KW-1185">Reference proteome</keyword>
<accession>A0AAU9JHX2</accession>
<dbReference type="InterPro" id="IPR018631">
    <property type="entry name" value="AAA-ATPase-like_dom"/>
</dbReference>